<dbReference type="SUPFAM" id="SSF51294">
    <property type="entry name" value="Hedgehog/intein (Hint) domain"/>
    <property type="match status" value="1"/>
</dbReference>
<evidence type="ECO:0000313" key="2">
    <source>
        <dbReference type="EMBL" id="MDB8743395.1"/>
    </source>
</evidence>
<accession>A0AAW6E6C4</accession>
<dbReference type="EMBL" id="JAQMLS010000028">
    <property type="protein sequence ID" value="MDB8743395.1"/>
    <property type="molecule type" value="Genomic_DNA"/>
</dbReference>
<gene>
    <name evidence="2" type="ORF">PNV70_15170</name>
</gene>
<sequence length="224" mass="25851">GFIKAGELIVGDELLDVNGNVLLVEKFNVELTDEPVTVYNFQVEGFHTYHVGCFYVLVHNADYNQSPKEIMAERTKGLDTREHPSKYKQISAKEKSRLESKVRDRTITKDEYKKLEWNKKISARRQDAVNEFWDQEQIRLQKGENGTRNWSPQQKADILNGKRPTYNGKTIQGHHTYSVSKYPHLSGNSEVIYPATFNEHLKGWHGGNFRNSLPGEPIKTIIDF</sequence>
<dbReference type="InterPro" id="IPR028916">
    <property type="entry name" value="Tox-GHH_dom"/>
</dbReference>
<evidence type="ECO:0000313" key="3">
    <source>
        <dbReference type="Proteomes" id="UP001211421"/>
    </source>
</evidence>
<dbReference type="Proteomes" id="UP001211421">
    <property type="component" value="Unassembled WGS sequence"/>
</dbReference>
<reference evidence="2" key="1">
    <citation type="submission" date="2023-01" db="EMBL/GenBank/DDBJ databases">
        <title>Human gut microbiome strain richness.</title>
        <authorList>
            <person name="Chen-Liaw A."/>
        </authorList>
    </citation>
    <scope>NUCLEOTIDE SEQUENCE</scope>
    <source>
        <strain evidence="2">D59st1_B8_D59t2_181005</strain>
    </source>
</reference>
<dbReference type="RefSeq" id="WP_272115012.1">
    <property type="nucleotide sequence ID" value="NZ_JADMNX010000028.1"/>
</dbReference>
<feature type="non-terminal residue" evidence="2">
    <location>
        <position position="1"/>
    </location>
</feature>
<dbReference type="AlphaFoldDB" id="A0AAW6E6C4"/>
<dbReference type="Gene3D" id="2.170.16.10">
    <property type="entry name" value="Hedgehog/Intein (Hint) domain"/>
    <property type="match status" value="1"/>
</dbReference>
<evidence type="ECO:0000259" key="1">
    <source>
        <dbReference type="Pfam" id="PF15636"/>
    </source>
</evidence>
<dbReference type="InterPro" id="IPR036844">
    <property type="entry name" value="Hint_dom_sf"/>
</dbReference>
<dbReference type="Pfam" id="PF15636">
    <property type="entry name" value="Tox-GHH"/>
    <property type="match status" value="1"/>
</dbReference>
<protein>
    <submittedName>
        <fullName evidence="2">Polymorphic toxin-type HINT domain-containing protein</fullName>
    </submittedName>
</protein>
<comment type="caution">
    <text evidence="2">The sequence shown here is derived from an EMBL/GenBank/DDBJ whole genome shotgun (WGS) entry which is preliminary data.</text>
</comment>
<feature type="domain" description="Tox-GHH" evidence="1">
    <location>
        <begin position="116"/>
        <end position="194"/>
    </location>
</feature>
<organism evidence="2 3">
    <name type="scientific">Ruminococcus bicirculans</name>
    <name type="common">ex Wegman et al. 2014</name>
    <dbReference type="NCBI Taxonomy" id="1160721"/>
    <lineage>
        <taxon>Bacteria</taxon>
        <taxon>Bacillati</taxon>
        <taxon>Bacillota</taxon>
        <taxon>Clostridia</taxon>
        <taxon>Eubacteriales</taxon>
        <taxon>Oscillospiraceae</taxon>
        <taxon>Ruminococcus</taxon>
    </lineage>
</organism>
<proteinExistence type="predicted"/>
<name>A0AAW6E6C4_9FIRM</name>
<dbReference type="Pfam" id="PF07591">
    <property type="entry name" value="PT-HINT"/>
    <property type="match status" value="1"/>
</dbReference>